<evidence type="ECO:0000256" key="3">
    <source>
        <dbReference type="ARBA" id="ARBA00022552"/>
    </source>
</evidence>
<dbReference type="SMART" id="SM00386">
    <property type="entry name" value="HAT"/>
    <property type="match status" value="6"/>
</dbReference>
<accession>A0AAX6GH13</accession>
<dbReference type="PANTHER" id="PTHR23271:SF1">
    <property type="entry name" value="U3 SMALL NUCLEOLAR RNA-ASSOCIATED PROTEIN 6 HOMOLOG"/>
    <property type="match status" value="1"/>
</dbReference>
<dbReference type="GO" id="GO:0000462">
    <property type="term" value="P:maturation of SSU-rRNA from tricistronic rRNA transcript (SSU-rRNA, 5.8S rRNA, LSU-rRNA)"/>
    <property type="evidence" value="ECO:0007669"/>
    <property type="project" value="InterPro"/>
</dbReference>
<evidence type="ECO:0000256" key="7">
    <source>
        <dbReference type="SAM" id="MobiDB-lite"/>
    </source>
</evidence>
<dbReference type="InterPro" id="IPR013949">
    <property type="entry name" value="Utp6"/>
</dbReference>
<dbReference type="InterPro" id="IPR011990">
    <property type="entry name" value="TPR-like_helical_dom_sf"/>
</dbReference>
<feature type="domain" description="U3 small nucleolar RNA-associated protein 6 N-terminal" evidence="8">
    <location>
        <begin position="9"/>
        <end position="77"/>
    </location>
</feature>
<keyword evidence="6" id="KW-0175">Coiled coil</keyword>
<comment type="similarity">
    <text evidence="2">Belongs to the UTP6 family.</text>
</comment>
<gene>
    <name evidence="10" type="ORF">M6B38_366935</name>
</gene>
<dbReference type="Gene3D" id="1.25.40.10">
    <property type="entry name" value="Tetratricopeptide repeat domain"/>
    <property type="match status" value="2"/>
</dbReference>
<dbReference type="GO" id="GO:0034388">
    <property type="term" value="C:Pwp2p-containing subcomplex of 90S preribosome"/>
    <property type="evidence" value="ECO:0007669"/>
    <property type="project" value="TreeGrafter"/>
</dbReference>
<comment type="caution">
    <text evidence="10">The sequence shown here is derived from an EMBL/GenBank/DDBJ whole genome shotgun (WGS) entry which is preliminary data.</text>
</comment>
<dbReference type="InterPro" id="IPR055347">
    <property type="entry name" value="UTP6_N"/>
</dbReference>
<feature type="coiled-coil region" evidence="6">
    <location>
        <begin position="248"/>
        <end position="282"/>
    </location>
</feature>
<dbReference type="InterPro" id="IPR003107">
    <property type="entry name" value="HAT"/>
</dbReference>
<dbReference type="Proteomes" id="UP001140949">
    <property type="component" value="Unassembled WGS sequence"/>
</dbReference>
<dbReference type="PANTHER" id="PTHR23271">
    <property type="entry name" value="HEPATOCELLULAR CARCINOMA-ASSOCIATED ANTIGEN 66"/>
    <property type="match status" value="1"/>
</dbReference>
<reference evidence="10" key="2">
    <citation type="submission" date="2023-04" db="EMBL/GenBank/DDBJ databases">
        <authorList>
            <person name="Bruccoleri R.E."/>
            <person name="Oakeley E.J."/>
            <person name="Faust A.-M."/>
            <person name="Dessus-Babus S."/>
            <person name="Altorfer M."/>
            <person name="Burckhardt D."/>
            <person name="Oertli M."/>
            <person name="Naumann U."/>
            <person name="Petersen F."/>
            <person name="Wong J."/>
        </authorList>
    </citation>
    <scope>NUCLEOTIDE SEQUENCE</scope>
    <source>
        <strain evidence="10">GSM-AAB239-AS_SAM_17_03QT</strain>
        <tissue evidence="10">Leaf</tissue>
    </source>
</reference>
<feature type="compositionally biased region" description="Acidic residues" evidence="7">
    <location>
        <begin position="79"/>
        <end position="99"/>
    </location>
</feature>
<keyword evidence="5" id="KW-0539">Nucleus</keyword>
<evidence type="ECO:0000256" key="1">
    <source>
        <dbReference type="ARBA" id="ARBA00004604"/>
    </source>
</evidence>
<reference evidence="10" key="1">
    <citation type="journal article" date="2023" name="GigaByte">
        <title>Genome assembly of the bearded iris, Iris pallida Lam.</title>
        <authorList>
            <person name="Bruccoleri R.E."/>
            <person name="Oakeley E.J."/>
            <person name="Faust A.M.E."/>
            <person name="Altorfer M."/>
            <person name="Dessus-Babus S."/>
            <person name="Burckhardt D."/>
            <person name="Oertli M."/>
            <person name="Naumann U."/>
            <person name="Petersen F."/>
            <person name="Wong J."/>
        </authorList>
    </citation>
    <scope>NUCLEOTIDE SEQUENCE</scope>
    <source>
        <strain evidence="10">GSM-AAB239-AS_SAM_17_03QT</strain>
    </source>
</reference>
<evidence type="ECO:0000313" key="10">
    <source>
        <dbReference type="EMBL" id="KAJ6827615.1"/>
    </source>
</evidence>
<evidence type="ECO:0000313" key="11">
    <source>
        <dbReference type="Proteomes" id="UP001140949"/>
    </source>
</evidence>
<comment type="subcellular location">
    <subcellularLocation>
        <location evidence="1">Nucleus</location>
        <location evidence="1">Nucleolus</location>
    </subcellularLocation>
</comment>
<keyword evidence="3" id="KW-0698">rRNA processing</keyword>
<dbReference type="EMBL" id="JANAVB010020000">
    <property type="protein sequence ID" value="KAJ6827615.1"/>
    <property type="molecule type" value="Genomic_DNA"/>
</dbReference>
<feature type="domain" description="U3 small nucleolar RNA-associated protein 6 homolog C-terminal" evidence="9">
    <location>
        <begin position="373"/>
        <end position="665"/>
    </location>
</feature>
<keyword evidence="4" id="KW-0677">Repeat</keyword>
<evidence type="ECO:0000256" key="4">
    <source>
        <dbReference type="ARBA" id="ARBA00022737"/>
    </source>
</evidence>
<protein>
    <submittedName>
        <fullName evidence="10">U3 small nucleolar RNA-associated protein 6-like protein</fullName>
    </submittedName>
</protein>
<evidence type="ECO:0000256" key="2">
    <source>
        <dbReference type="ARBA" id="ARBA00010734"/>
    </source>
</evidence>
<keyword evidence="11" id="KW-1185">Reference proteome</keyword>
<feature type="region of interest" description="Disordered" evidence="7">
    <location>
        <begin position="79"/>
        <end position="106"/>
    </location>
</feature>
<evidence type="ECO:0000256" key="6">
    <source>
        <dbReference type="SAM" id="Coils"/>
    </source>
</evidence>
<dbReference type="InterPro" id="IPR056907">
    <property type="entry name" value="UTP6_C"/>
</dbReference>
<dbReference type="SUPFAM" id="SSF48452">
    <property type="entry name" value="TPR-like"/>
    <property type="match status" value="1"/>
</dbReference>
<dbReference type="Pfam" id="PF08640">
    <property type="entry name" value="U3_assoc_6"/>
    <property type="match status" value="1"/>
</dbReference>
<dbReference type="GO" id="GO:0032040">
    <property type="term" value="C:small-subunit processome"/>
    <property type="evidence" value="ECO:0007669"/>
    <property type="project" value="TreeGrafter"/>
</dbReference>
<name>A0AAX6GH13_IRIPA</name>
<evidence type="ECO:0000256" key="5">
    <source>
        <dbReference type="ARBA" id="ARBA00023242"/>
    </source>
</evidence>
<dbReference type="AlphaFoldDB" id="A0AAX6GH13"/>
<dbReference type="GO" id="GO:0030515">
    <property type="term" value="F:snoRNA binding"/>
    <property type="evidence" value="ECO:0007669"/>
    <property type="project" value="InterPro"/>
</dbReference>
<evidence type="ECO:0000259" key="9">
    <source>
        <dbReference type="Pfam" id="PF24892"/>
    </source>
</evidence>
<proteinExistence type="inferred from homology"/>
<evidence type="ECO:0000259" key="8">
    <source>
        <dbReference type="Pfam" id="PF08640"/>
    </source>
</evidence>
<dbReference type="Pfam" id="PF24892">
    <property type="entry name" value="UTP6_C"/>
    <property type="match status" value="1"/>
</dbReference>
<organism evidence="10 11">
    <name type="scientific">Iris pallida</name>
    <name type="common">Sweet iris</name>
    <dbReference type="NCBI Taxonomy" id="29817"/>
    <lineage>
        <taxon>Eukaryota</taxon>
        <taxon>Viridiplantae</taxon>
        <taxon>Streptophyta</taxon>
        <taxon>Embryophyta</taxon>
        <taxon>Tracheophyta</taxon>
        <taxon>Spermatophyta</taxon>
        <taxon>Magnoliopsida</taxon>
        <taxon>Liliopsida</taxon>
        <taxon>Asparagales</taxon>
        <taxon>Iridaceae</taxon>
        <taxon>Iridoideae</taxon>
        <taxon>Irideae</taxon>
        <taxon>Iris</taxon>
    </lineage>
</organism>
<sequence length="677" mass="79266">MADVVQYRLERMADELDDLHSRGLFTRPELSRIVSRRRDFEYRLKRPSPLKSDFLLYIDYEQQIDRLRELRKRKIIGQMEDEDEEEEEEEEEKEEEEVEGEKKKRKKRKRGKKWKKSISDIAGVMRILDVYRMAAARYKGDLDLWFRYLEFCRERKHGRMKKVLAQALKFHPKVPGLWIYAAAWEFDQNLNVASARNLMWSGLRACPQSEDLWVEYLRMELTYLNKLKARKVALGEDVRILKRSNPEVEQWKEENKDLFMSLNEYTEELEGANENEGNLEKKERPFWQQSSAILQTIYHGAVEVLPSSMSLRKQFLEVLDSVDLAQSEDLRKEVMEDFRRDFSHDELYWDWRARLQILATKNDNDETQSKLNKAVEVYEEALHVLPSAKMFSLYAKFWLDVFAIDKDNSSSAVRNMKADATDFTSSVIKVYERAETNGCLTEDLACQYVSFYLQIGRIEEARNLARRFCNSKLSESANLWLLRVSIEVKWSVSEAAIVKKDEFHSIFELLKNALARLSVSKAENLWIMALKFFANDKDYFEKLVKILMTALAKGGGNDSGFSVSLAVVKHILQRDGIRHAREMYRRFLALPHPSLAFFRTCIELESNLAVVGDNEAIANARKLYESAISIYGENRELWKDYYTIEMKIGSTETANAVYWRAQKALKDVTGLSVTHDL</sequence>